<organism evidence="11 12">
    <name type="scientific">Candidatus Kerfeldbacteria bacterium RIFCSPHIGHO2_02_FULL_42_14</name>
    <dbReference type="NCBI Taxonomy" id="1798540"/>
    <lineage>
        <taxon>Bacteria</taxon>
        <taxon>Candidatus Kerfeldiibacteriota</taxon>
    </lineage>
</organism>
<dbReference type="STRING" id="1798540.A3B74_02555"/>
<dbReference type="InterPro" id="IPR047867">
    <property type="entry name" value="Ribosomal_uL22_bac/org-type"/>
</dbReference>
<dbReference type="InterPro" id="IPR036394">
    <property type="entry name" value="Ribosomal_uL22_sf"/>
</dbReference>
<evidence type="ECO:0000313" key="11">
    <source>
        <dbReference type="EMBL" id="OGY79630.1"/>
    </source>
</evidence>
<evidence type="ECO:0000256" key="10">
    <source>
        <dbReference type="RuleBase" id="RU004008"/>
    </source>
</evidence>
<dbReference type="HAMAP" id="MF_01331_B">
    <property type="entry name" value="Ribosomal_uL22_B"/>
    <property type="match status" value="1"/>
</dbReference>
<comment type="function">
    <text evidence="7">The globular domain of the protein is located near the polypeptide exit tunnel on the outside of the subunit, while an extended beta-hairpin is found that lines the wall of the exit tunnel in the center of the 70S ribosome.</text>
</comment>
<dbReference type="Gene3D" id="3.90.470.10">
    <property type="entry name" value="Ribosomal protein L22/L17"/>
    <property type="match status" value="1"/>
</dbReference>
<protein>
    <recommendedName>
        <fullName evidence="6 7">Large ribosomal subunit protein uL22</fullName>
    </recommendedName>
</protein>
<dbReference type="Proteomes" id="UP000177165">
    <property type="component" value="Unassembled WGS sequence"/>
</dbReference>
<dbReference type="GO" id="GO:0015934">
    <property type="term" value="C:large ribosomal subunit"/>
    <property type="evidence" value="ECO:0007669"/>
    <property type="project" value="InterPro"/>
</dbReference>
<evidence type="ECO:0000256" key="4">
    <source>
        <dbReference type="ARBA" id="ARBA00022980"/>
    </source>
</evidence>
<evidence type="ECO:0000256" key="9">
    <source>
        <dbReference type="RuleBase" id="RU004006"/>
    </source>
</evidence>
<dbReference type="AlphaFoldDB" id="A0A1G2AUC7"/>
<evidence type="ECO:0000256" key="7">
    <source>
        <dbReference type="HAMAP-Rule" id="MF_01331"/>
    </source>
</evidence>
<comment type="subunit">
    <text evidence="7 9">Part of the 50S ribosomal subunit.</text>
</comment>
<gene>
    <name evidence="7" type="primary">rplV</name>
    <name evidence="11" type="ORF">A3B74_02555</name>
</gene>
<dbReference type="NCBIfam" id="TIGR01044">
    <property type="entry name" value="rplV_bact"/>
    <property type="match status" value="1"/>
</dbReference>
<comment type="similarity">
    <text evidence="1 7 8">Belongs to the universal ribosomal protein uL22 family.</text>
</comment>
<dbReference type="Pfam" id="PF00237">
    <property type="entry name" value="Ribosomal_L22"/>
    <property type="match status" value="1"/>
</dbReference>
<dbReference type="SUPFAM" id="SSF54843">
    <property type="entry name" value="Ribosomal protein L22"/>
    <property type="match status" value="1"/>
</dbReference>
<dbReference type="GO" id="GO:0006412">
    <property type="term" value="P:translation"/>
    <property type="evidence" value="ECO:0007669"/>
    <property type="project" value="UniProtKB-UniRule"/>
</dbReference>
<dbReference type="EMBL" id="MHKB01000008">
    <property type="protein sequence ID" value="OGY79630.1"/>
    <property type="molecule type" value="Genomic_DNA"/>
</dbReference>
<dbReference type="InterPro" id="IPR005727">
    <property type="entry name" value="Ribosomal_uL22_bac/chlpt-type"/>
</dbReference>
<evidence type="ECO:0000256" key="8">
    <source>
        <dbReference type="RuleBase" id="RU004005"/>
    </source>
</evidence>
<keyword evidence="3 7" id="KW-0694">RNA-binding</keyword>
<dbReference type="GO" id="GO:0019843">
    <property type="term" value="F:rRNA binding"/>
    <property type="evidence" value="ECO:0007669"/>
    <property type="project" value="UniProtKB-UniRule"/>
</dbReference>
<accession>A0A1G2AUC7</accession>
<reference evidence="11 12" key="1">
    <citation type="journal article" date="2016" name="Nat. Commun.">
        <title>Thousands of microbial genomes shed light on interconnected biogeochemical processes in an aquifer system.</title>
        <authorList>
            <person name="Anantharaman K."/>
            <person name="Brown C.T."/>
            <person name="Hug L.A."/>
            <person name="Sharon I."/>
            <person name="Castelle C.J."/>
            <person name="Probst A.J."/>
            <person name="Thomas B.C."/>
            <person name="Singh A."/>
            <person name="Wilkins M.J."/>
            <person name="Karaoz U."/>
            <person name="Brodie E.L."/>
            <person name="Williams K.H."/>
            <person name="Hubbard S.S."/>
            <person name="Banfield J.F."/>
        </authorList>
    </citation>
    <scope>NUCLEOTIDE SEQUENCE [LARGE SCALE GENOMIC DNA]</scope>
</reference>
<dbReference type="GO" id="GO:0003735">
    <property type="term" value="F:structural constituent of ribosome"/>
    <property type="evidence" value="ECO:0007669"/>
    <property type="project" value="InterPro"/>
</dbReference>
<evidence type="ECO:0000256" key="2">
    <source>
        <dbReference type="ARBA" id="ARBA00022730"/>
    </source>
</evidence>
<dbReference type="InterPro" id="IPR001063">
    <property type="entry name" value="Ribosomal_uL22"/>
</dbReference>
<evidence type="ECO:0000256" key="3">
    <source>
        <dbReference type="ARBA" id="ARBA00022884"/>
    </source>
</evidence>
<proteinExistence type="inferred from homology"/>
<comment type="caution">
    <text evidence="11">The sequence shown here is derived from an EMBL/GenBank/DDBJ whole genome shotgun (WGS) entry which is preliminary data.</text>
</comment>
<evidence type="ECO:0000256" key="1">
    <source>
        <dbReference type="ARBA" id="ARBA00009451"/>
    </source>
</evidence>
<keyword evidence="4 7" id="KW-0689">Ribosomal protein</keyword>
<evidence type="ECO:0000256" key="6">
    <source>
        <dbReference type="ARBA" id="ARBA00035207"/>
    </source>
</evidence>
<sequence length="124" mass="14004">MQIQAKLRGIRISPKKLRLVTDLVRRLSVVDAERQLIYLNKKGARPILKLLRAAIANAENNFKLPKETLRIKHITTNGGSTLHRWRARAHGRAAPIQKKTSIVQLILEDNAGNAKVNTQMKAKK</sequence>
<name>A0A1G2AUC7_9BACT</name>
<evidence type="ECO:0000256" key="5">
    <source>
        <dbReference type="ARBA" id="ARBA00023274"/>
    </source>
</evidence>
<comment type="function">
    <text evidence="7 10">This protein binds specifically to 23S rRNA; its binding is stimulated by other ribosomal proteins, e.g., L4, L17, and L20. It is important during the early stages of 50S assembly. It makes multiple contacts with different domains of the 23S rRNA in the assembled 50S subunit and ribosome.</text>
</comment>
<dbReference type="PANTHER" id="PTHR13501">
    <property type="entry name" value="CHLOROPLAST 50S RIBOSOMAL PROTEIN L22-RELATED"/>
    <property type="match status" value="1"/>
</dbReference>
<evidence type="ECO:0000313" key="12">
    <source>
        <dbReference type="Proteomes" id="UP000177165"/>
    </source>
</evidence>
<dbReference type="CDD" id="cd00336">
    <property type="entry name" value="Ribosomal_L22"/>
    <property type="match status" value="1"/>
</dbReference>
<keyword evidence="5 7" id="KW-0687">Ribonucleoprotein</keyword>
<keyword evidence="2 7" id="KW-0699">rRNA-binding</keyword>
<dbReference type="PANTHER" id="PTHR13501:SF8">
    <property type="entry name" value="LARGE RIBOSOMAL SUBUNIT PROTEIN UL22M"/>
    <property type="match status" value="1"/>
</dbReference>